<feature type="compositionally biased region" description="Low complexity" evidence="5">
    <location>
        <begin position="188"/>
        <end position="200"/>
    </location>
</feature>
<dbReference type="GO" id="GO:0005730">
    <property type="term" value="C:nucleolus"/>
    <property type="evidence" value="ECO:0007669"/>
    <property type="project" value="TreeGrafter"/>
</dbReference>
<proteinExistence type="inferred from homology"/>
<gene>
    <name evidence="7" type="ORF">WN944_015138</name>
</gene>
<dbReference type="GO" id="GO:0005737">
    <property type="term" value="C:cytoplasm"/>
    <property type="evidence" value="ECO:0007669"/>
    <property type="project" value="TreeGrafter"/>
</dbReference>
<dbReference type="GO" id="GO:0045727">
    <property type="term" value="P:positive regulation of translation"/>
    <property type="evidence" value="ECO:0007669"/>
    <property type="project" value="TreeGrafter"/>
</dbReference>
<dbReference type="AlphaFoldDB" id="A0AAP0M728"/>
<evidence type="ECO:0000256" key="4">
    <source>
        <dbReference type="ARBA" id="ARBA00023242"/>
    </source>
</evidence>
<evidence type="ECO:0000256" key="5">
    <source>
        <dbReference type="SAM" id="MobiDB-lite"/>
    </source>
</evidence>
<accession>A0AAP0M728</accession>
<protein>
    <recommendedName>
        <fullName evidence="6">UPF3 domain-containing protein</fullName>
    </recommendedName>
</protein>
<feature type="compositionally biased region" description="Polar residues" evidence="5">
    <location>
        <begin position="358"/>
        <end position="370"/>
    </location>
</feature>
<dbReference type="InterPro" id="IPR039722">
    <property type="entry name" value="Upf3"/>
</dbReference>
<organism evidence="7 8">
    <name type="scientific">Citrus x changshan-huyou</name>
    <dbReference type="NCBI Taxonomy" id="2935761"/>
    <lineage>
        <taxon>Eukaryota</taxon>
        <taxon>Viridiplantae</taxon>
        <taxon>Streptophyta</taxon>
        <taxon>Embryophyta</taxon>
        <taxon>Tracheophyta</taxon>
        <taxon>Spermatophyta</taxon>
        <taxon>Magnoliopsida</taxon>
        <taxon>eudicotyledons</taxon>
        <taxon>Gunneridae</taxon>
        <taxon>Pentapetalae</taxon>
        <taxon>rosids</taxon>
        <taxon>malvids</taxon>
        <taxon>Sapindales</taxon>
        <taxon>Rutaceae</taxon>
        <taxon>Aurantioideae</taxon>
        <taxon>Citrus</taxon>
    </lineage>
</organism>
<dbReference type="GO" id="GO:0003729">
    <property type="term" value="F:mRNA binding"/>
    <property type="evidence" value="ECO:0007669"/>
    <property type="project" value="TreeGrafter"/>
</dbReference>
<evidence type="ECO:0000313" key="8">
    <source>
        <dbReference type="Proteomes" id="UP001428341"/>
    </source>
</evidence>
<feature type="region of interest" description="Disordered" evidence="5">
    <location>
        <begin position="173"/>
        <end position="247"/>
    </location>
</feature>
<dbReference type="SUPFAM" id="SSF54928">
    <property type="entry name" value="RNA-binding domain, RBD"/>
    <property type="match status" value="1"/>
</dbReference>
<evidence type="ECO:0000313" key="7">
    <source>
        <dbReference type="EMBL" id="KAK9199944.1"/>
    </source>
</evidence>
<dbReference type="InterPro" id="IPR035979">
    <property type="entry name" value="RBD_domain_sf"/>
</dbReference>
<feature type="compositionally biased region" description="Basic and acidic residues" evidence="5">
    <location>
        <begin position="201"/>
        <end position="215"/>
    </location>
</feature>
<keyword evidence="8" id="KW-1185">Reference proteome</keyword>
<dbReference type="Proteomes" id="UP001428341">
    <property type="component" value="Unassembled WGS sequence"/>
</dbReference>
<dbReference type="PANTHER" id="PTHR13112">
    <property type="entry name" value="UPF3 REGULATOR OF NONSENSE TRANSCRIPTS-LIKE PROTEIN"/>
    <property type="match status" value="1"/>
</dbReference>
<evidence type="ECO:0000256" key="2">
    <source>
        <dbReference type="ARBA" id="ARBA00005991"/>
    </source>
</evidence>
<sequence length="578" mass="64064">MKEPLQRTKVVIRHLPPSLSQNDLLALFRDHFNDRYNWFCFRPGKSSYKHQRYSRAYVELKKPAGVFEFAELLNGHVFVNEKGAQFKAIVEYAPSQRVPKPFSRKDSREGTIFKDPDYLEFLKVIAKPAENLPSAEIQLERKEAELSGAPKETLVVTPLMEYVRQKRAAESGAQESLAVGRVGRRSRAASASKTSSTTTKRGSEKKKYILKDSAKNARRKDKSTFKVVAKREDQPASSSGKETSASETICGVEGSVGIPLTSDTGKKKILLLKGKEREIPHVPDALLDKQRESSPVKNSASPTVPKQIQRREAGGRLIRKILLNNETRQTQSVTGVQPQQKMPNLNQESGKPLPGPTCSPNGHVTNNESPIFSFDGNTKRSSDDRFARKVLHGSGAVSEKQEKRTRNKDRPDRVVWTPRRSDVSQANGERLSSSQPTQLLSDSVEGIVVTLDRLSVTRGEMKDDMSYGSKTVDIAAPTSGGSHRHNGRRAATNITKDDGCINTIEGKSSKRRGAAGSGGNERNLFASLDVEVAISLYDSSLYMLRFESILFSVQSEAAMNDTWENLFEAVEGFNCCDC</sequence>
<feature type="compositionally biased region" description="Basic and acidic residues" evidence="5">
    <location>
        <begin position="377"/>
        <end position="387"/>
    </location>
</feature>
<dbReference type="CDD" id="cd12455">
    <property type="entry name" value="RRM_like_Smg4_UPF3"/>
    <property type="match status" value="1"/>
</dbReference>
<dbReference type="InterPro" id="IPR005120">
    <property type="entry name" value="UPF3_dom"/>
</dbReference>
<dbReference type="GO" id="GO:0000184">
    <property type="term" value="P:nuclear-transcribed mRNA catabolic process, nonsense-mediated decay"/>
    <property type="evidence" value="ECO:0007669"/>
    <property type="project" value="UniProtKB-KW"/>
</dbReference>
<name>A0AAP0M728_9ROSI</name>
<keyword evidence="4" id="KW-0539">Nucleus</keyword>
<feature type="region of interest" description="Disordered" evidence="5">
    <location>
        <begin position="325"/>
        <end position="438"/>
    </location>
</feature>
<comment type="similarity">
    <text evidence="2">Belongs to the RENT3 family.</text>
</comment>
<feature type="compositionally biased region" description="Polar residues" evidence="5">
    <location>
        <begin position="325"/>
        <end position="349"/>
    </location>
</feature>
<dbReference type="EMBL" id="JBCGBO010000005">
    <property type="protein sequence ID" value="KAK9199944.1"/>
    <property type="molecule type" value="Genomic_DNA"/>
</dbReference>
<dbReference type="PANTHER" id="PTHR13112:SF5">
    <property type="entry name" value="REGULATOR OF NONSENSE TRANSCRIPTS UPF3"/>
    <property type="match status" value="1"/>
</dbReference>
<evidence type="ECO:0000259" key="6">
    <source>
        <dbReference type="Pfam" id="PF03467"/>
    </source>
</evidence>
<comment type="caution">
    <text evidence="7">The sequence shown here is derived from an EMBL/GenBank/DDBJ whole genome shotgun (WGS) entry which is preliminary data.</text>
</comment>
<feature type="domain" description="UPF3" evidence="6">
    <location>
        <begin position="6"/>
        <end position="168"/>
    </location>
</feature>
<dbReference type="InterPro" id="IPR012677">
    <property type="entry name" value="Nucleotide-bd_a/b_plait_sf"/>
</dbReference>
<reference evidence="7 8" key="1">
    <citation type="submission" date="2024-05" db="EMBL/GenBank/DDBJ databases">
        <title>Haplotype-resolved chromosome-level genome assembly of Huyou (Citrus changshanensis).</title>
        <authorList>
            <person name="Miao C."/>
            <person name="Chen W."/>
            <person name="Wu Y."/>
            <person name="Wang L."/>
            <person name="Zhao S."/>
            <person name="Grierson D."/>
            <person name="Xu C."/>
            <person name="Chen K."/>
        </authorList>
    </citation>
    <scope>NUCLEOTIDE SEQUENCE [LARGE SCALE GENOMIC DNA]</scope>
    <source>
        <strain evidence="7">01-14</strain>
        <tissue evidence="7">Leaf</tissue>
    </source>
</reference>
<evidence type="ECO:0000256" key="3">
    <source>
        <dbReference type="ARBA" id="ARBA00023161"/>
    </source>
</evidence>
<keyword evidence="3" id="KW-0866">Nonsense-mediated mRNA decay</keyword>
<feature type="compositionally biased region" description="Polar residues" evidence="5">
    <location>
        <begin position="423"/>
        <end position="438"/>
    </location>
</feature>
<dbReference type="Gene3D" id="3.30.70.330">
    <property type="match status" value="1"/>
</dbReference>
<dbReference type="Pfam" id="PF03467">
    <property type="entry name" value="Smg4_UPF3"/>
    <property type="match status" value="1"/>
</dbReference>
<feature type="compositionally biased region" description="Polar residues" evidence="5">
    <location>
        <begin position="235"/>
        <end position="247"/>
    </location>
</feature>
<feature type="compositionally biased region" description="Basic and acidic residues" evidence="5">
    <location>
        <begin position="399"/>
        <end position="413"/>
    </location>
</feature>
<evidence type="ECO:0000256" key="1">
    <source>
        <dbReference type="ARBA" id="ARBA00004123"/>
    </source>
</evidence>
<comment type="subcellular location">
    <subcellularLocation>
        <location evidence="1">Nucleus</location>
    </subcellularLocation>
</comment>